<evidence type="ECO:0000313" key="9">
    <source>
        <dbReference type="EMBL" id="SFD98351.1"/>
    </source>
</evidence>
<evidence type="ECO:0000256" key="1">
    <source>
        <dbReference type="ARBA" id="ARBA00004162"/>
    </source>
</evidence>
<evidence type="ECO:0000256" key="6">
    <source>
        <dbReference type="ARBA" id="ARBA00023136"/>
    </source>
</evidence>
<name>A0A1I1WTL9_9BACT</name>
<protein>
    <submittedName>
        <fullName evidence="9">Outer membrane transport energization protein ExbD</fullName>
    </submittedName>
</protein>
<comment type="subcellular location">
    <subcellularLocation>
        <location evidence="1">Cell membrane</location>
        <topology evidence="1">Single-pass membrane protein</topology>
    </subcellularLocation>
    <subcellularLocation>
        <location evidence="7">Cell membrane</location>
        <topology evidence="7">Single-pass type II membrane protein</topology>
    </subcellularLocation>
</comment>
<gene>
    <name evidence="9" type="ORF">SAMN02745121_02512</name>
</gene>
<keyword evidence="5 8" id="KW-1133">Transmembrane helix</keyword>
<dbReference type="EMBL" id="FOMX01000007">
    <property type="protein sequence ID" value="SFD98351.1"/>
    <property type="molecule type" value="Genomic_DNA"/>
</dbReference>
<reference evidence="10" key="1">
    <citation type="submission" date="2016-10" db="EMBL/GenBank/DDBJ databases">
        <authorList>
            <person name="Varghese N."/>
            <person name="Submissions S."/>
        </authorList>
    </citation>
    <scope>NUCLEOTIDE SEQUENCE [LARGE SCALE GENOMIC DNA]</scope>
    <source>
        <strain evidence="10">ATCC 25963</strain>
    </source>
</reference>
<dbReference type="InterPro" id="IPR003400">
    <property type="entry name" value="ExbD"/>
</dbReference>
<sequence length="149" mass="16440">MGMAVETGKPGKGPKPSINVTPLVDVVLVLLIIFMLIIPNMQDDKPIELINVMFPDKDADSKEEPLVVTIDRNEVYTVEEQDMAREQAIGLLKEVYARSPKRKVLLRGDAKVPYKAVRTFFKDVQDIGFGGVSLAVGAQRKWDGGGEVD</sequence>
<keyword evidence="7" id="KW-0653">Protein transport</keyword>
<dbReference type="Proteomes" id="UP000199400">
    <property type="component" value="Unassembled WGS sequence"/>
</dbReference>
<dbReference type="RefSeq" id="WP_096329098.1">
    <property type="nucleotide sequence ID" value="NZ_FOMX01000007.1"/>
</dbReference>
<keyword evidence="6 8" id="KW-0472">Membrane</keyword>
<evidence type="ECO:0000256" key="3">
    <source>
        <dbReference type="ARBA" id="ARBA00022475"/>
    </source>
</evidence>
<dbReference type="STRING" id="54.SAMN02745121_02512"/>
<evidence type="ECO:0000256" key="8">
    <source>
        <dbReference type="SAM" id="Phobius"/>
    </source>
</evidence>
<organism evidence="9 10">
    <name type="scientific">Nannocystis exedens</name>
    <dbReference type="NCBI Taxonomy" id="54"/>
    <lineage>
        <taxon>Bacteria</taxon>
        <taxon>Pseudomonadati</taxon>
        <taxon>Myxococcota</taxon>
        <taxon>Polyangia</taxon>
        <taxon>Nannocystales</taxon>
        <taxon>Nannocystaceae</taxon>
        <taxon>Nannocystis</taxon>
    </lineage>
</organism>
<feature type="transmembrane region" description="Helical" evidence="8">
    <location>
        <begin position="20"/>
        <end position="38"/>
    </location>
</feature>
<dbReference type="PANTHER" id="PTHR30558">
    <property type="entry name" value="EXBD MEMBRANE COMPONENT OF PMF-DRIVEN MACROMOLECULE IMPORT SYSTEM"/>
    <property type="match status" value="1"/>
</dbReference>
<keyword evidence="4 7" id="KW-0812">Transmembrane</keyword>
<proteinExistence type="inferred from homology"/>
<evidence type="ECO:0000256" key="5">
    <source>
        <dbReference type="ARBA" id="ARBA00022989"/>
    </source>
</evidence>
<evidence type="ECO:0000256" key="2">
    <source>
        <dbReference type="ARBA" id="ARBA00005811"/>
    </source>
</evidence>
<dbReference type="Pfam" id="PF02472">
    <property type="entry name" value="ExbD"/>
    <property type="match status" value="1"/>
</dbReference>
<keyword evidence="7" id="KW-0813">Transport</keyword>
<evidence type="ECO:0000256" key="4">
    <source>
        <dbReference type="ARBA" id="ARBA00022692"/>
    </source>
</evidence>
<evidence type="ECO:0000256" key="7">
    <source>
        <dbReference type="RuleBase" id="RU003879"/>
    </source>
</evidence>
<keyword evidence="3" id="KW-1003">Cell membrane</keyword>
<dbReference type="AlphaFoldDB" id="A0A1I1WTL9"/>
<dbReference type="GO" id="GO:0015031">
    <property type="term" value="P:protein transport"/>
    <property type="evidence" value="ECO:0007669"/>
    <property type="project" value="UniProtKB-KW"/>
</dbReference>
<dbReference type="Gene3D" id="3.30.420.270">
    <property type="match status" value="1"/>
</dbReference>
<keyword evidence="10" id="KW-1185">Reference proteome</keyword>
<dbReference type="GO" id="GO:0005886">
    <property type="term" value="C:plasma membrane"/>
    <property type="evidence" value="ECO:0007669"/>
    <property type="project" value="UniProtKB-SubCell"/>
</dbReference>
<evidence type="ECO:0000313" key="10">
    <source>
        <dbReference type="Proteomes" id="UP000199400"/>
    </source>
</evidence>
<dbReference type="GO" id="GO:0022857">
    <property type="term" value="F:transmembrane transporter activity"/>
    <property type="evidence" value="ECO:0007669"/>
    <property type="project" value="InterPro"/>
</dbReference>
<comment type="similarity">
    <text evidence="2 7">Belongs to the ExbD/TolR family.</text>
</comment>
<dbReference type="PANTHER" id="PTHR30558:SF7">
    <property type="entry name" value="TOL-PAL SYSTEM PROTEIN TOLR"/>
    <property type="match status" value="1"/>
</dbReference>
<accession>A0A1I1WTL9</accession>